<keyword evidence="2" id="KW-0328">Glycosyltransferase</keyword>
<reference evidence="2" key="1">
    <citation type="submission" date="2022-09" db="EMBL/GenBank/DDBJ databases">
        <authorList>
            <person name="Yuan C."/>
            <person name="Ke Z."/>
        </authorList>
    </citation>
    <scope>NUCLEOTIDE SEQUENCE</scope>
    <source>
        <strain evidence="2">LB-8</strain>
    </source>
</reference>
<dbReference type="InterPro" id="IPR050834">
    <property type="entry name" value="Glycosyltransf_2"/>
</dbReference>
<evidence type="ECO:0000313" key="2">
    <source>
        <dbReference type="EMBL" id="MCU7548280.1"/>
    </source>
</evidence>
<feature type="domain" description="Glycosyltransferase 2-like" evidence="1">
    <location>
        <begin position="91"/>
        <end position="250"/>
    </location>
</feature>
<comment type="caution">
    <text evidence="2">The sequence shown here is derived from an EMBL/GenBank/DDBJ whole genome shotgun (WGS) entry which is preliminary data.</text>
</comment>
<reference evidence="2" key="2">
    <citation type="submission" date="2023-04" db="EMBL/GenBank/DDBJ databases">
        <title>Paracnuella aquatica gen. nov., sp. nov., a member of the family Chitinophagaceae isolated from a hot spring.</title>
        <authorList>
            <person name="Wang C."/>
        </authorList>
    </citation>
    <scope>NUCLEOTIDE SEQUENCE</scope>
    <source>
        <strain evidence="2">LB-8</strain>
    </source>
</reference>
<proteinExistence type="predicted"/>
<protein>
    <submittedName>
        <fullName evidence="2">Glycosyltransferase</fullName>
        <ecNumber evidence="2">2.4.-.-</ecNumber>
    </submittedName>
</protein>
<organism evidence="2 3">
    <name type="scientific">Paraflavisolibacter caeni</name>
    <dbReference type="NCBI Taxonomy" id="2982496"/>
    <lineage>
        <taxon>Bacteria</taxon>
        <taxon>Pseudomonadati</taxon>
        <taxon>Bacteroidota</taxon>
        <taxon>Chitinophagia</taxon>
        <taxon>Chitinophagales</taxon>
        <taxon>Chitinophagaceae</taxon>
        <taxon>Paraflavisolibacter</taxon>
    </lineage>
</organism>
<dbReference type="PANTHER" id="PTHR43685">
    <property type="entry name" value="GLYCOSYLTRANSFERASE"/>
    <property type="match status" value="1"/>
</dbReference>
<dbReference type="PANTHER" id="PTHR43685:SF2">
    <property type="entry name" value="GLYCOSYLTRANSFERASE 2-LIKE DOMAIN-CONTAINING PROTEIN"/>
    <property type="match status" value="1"/>
</dbReference>
<dbReference type="Pfam" id="PF00535">
    <property type="entry name" value="Glycos_transf_2"/>
    <property type="match status" value="1"/>
</dbReference>
<dbReference type="SUPFAM" id="SSF53448">
    <property type="entry name" value="Nucleotide-diphospho-sugar transferases"/>
    <property type="match status" value="1"/>
</dbReference>
<gene>
    <name evidence="2" type="ORF">OCK74_04100</name>
</gene>
<dbReference type="InterPro" id="IPR029044">
    <property type="entry name" value="Nucleotide-diphossugar_trans"/>
</dbReference>
<sequence>MATAVLDLDLINLPSEITGLTAYLKAFILIRFKGKPIGKITVPINNGSIRVEQIYPVIISEVEPILKKVWIKDFLGWDERDKIDFTYPKATIAICTRDRPEDLRRCLDALMQLPDDGQEILVIDNCSSTDESKKLVESYGSIRYIYENRPGLNNARNRALEEARNEIVAFTDDDAIPDPSWLRALLRNFNSPLVMCVTGMTMPYELETEAQEAFERYSPFGKGFYRKEYSLNTWHPLNTGKIGAGANMAFRKEVQNAVGLFDEALDAGTPTESGGDHEYFARLLLSGYTIVYEPDALSWHRHRRTWKETKKAIRGYGIGVYAFWMRLLIVEKQLGIPKLAYTWFIRTQLPNVVQSLLRRPGSQPLSLLVTELQGCILGPWKYLQSKRRIKRNHLYHDSY</sequence>
<accession>A0A9X2XT28</accession>
<dbReference type="GO" id="GO:0016757">
    <property type="term" value="F:glycosyltransferase activity"/>
    <property type="evidence" value="ECO:0007669"/>
    <property type="project" value="UniProtKB-KW"/>
</dbReference>
<dbReference type="RefSeq" id="WP_279295724.1">
    <property type="nucleotide sequence ID" value="NZ_JAOTIF010000001.1"/>
</dbReference>
<keyword evidence="2" id="KW-0808">Transferase</keyword>
<dbReference type="Gene3D" id="3.90.550.10">
    <property type="entry name" value="Spore Coat Polysaccharide Biosynthesis Protein SpsA, Chain A"/>
    <property type="match status" value="1"/>
</dbReference>
<dbReference type="InterPro" id="IPR001173">
    <property type="entry name" value="Glyco_trans_2-like"/>
</dbReference>
<evidence type="ECO:0000259" key="1">
    <source>
        <dbReference type="Pfam" id="PF00535"/>
    </source>
</evidence>
<keyword evidence="3" id="KW-1185">Reference proteome</keyword>
<dbReference type="EC" id="2.4.-.-" evidence="2"/>
<name>A0A9X2XT28_9BACT</name>
<evidence type="ECO:0000313" key="3">
    <source>
        <dbReference type="Proteomes" id="UP001155483"/>
    </source>
</evidence>
<dbReference type="EMBL" id="JAOTIF010000001">
    <property type="protein sequence ID" value="MCU7548280.1"/>
    <property type="molecule type" value="Genomic_DNA"/>
</dbReference>
<dbReference type="Proteomes" id="UP001155483">
    <property type="component" value="Unassembled WGS sequence"/>
</dbReference>
<dbReference type="AlphaFoldDB" id="A0A9X2XT28"/>